<keyword evidence="1 5" id="KW-0597">Phosphoprotein</keyword>
<accession>A0A7X0UCU7</accession>
<dbReference type="SMART" id="SM00421">
    <property type="entry name" value="HTH_LUXR"/>
    <property type="match status" value="1"/>
</dbReference>
<dbReference type="CDD" id="cd06170">
    <property type="entry name" value="LuxR_C_like"/>
    <property type="match status" value="1"/>
</dbReference>
<dbReference type="InterPro" id="IPR001789">
    <property type="entry name" value="Sig_transdc_resp-reg_receiver"/>
</dbReference>
<evidence type="ECO:0000256" key="1">
    <source>
        <dbReference type="ARBA" id="ARBA00022553"/>
    </source>
</evidence>
<dbReference type="EMBL" id="JACHLK010000018">
    <property type="protein sequence ID" value="MBB6563369.1"/>
    <property type="molecule type" value="Genomic_DNA"/>
</dbReference>
<dbReference type="GO" id="GO:0003677">
    <property type="term" value="F:DNA binding"/>
    <property type="evidence" value="ECO:0007669"/>
    <property type="project" value="UniProtKB-KW"/>
</dbReference>
<dbReference type="PANTHER" id="PTHR43214:SF41">
    <property type="entry name" value="NITRATE_NITRITE RESPONSE REGULATOR PROTEIN NARP"/>
    <property type="match status" value="1"/>
</dbReference>
<dbReference type="PANTHER" id="PTHR43214">
    <property type="entry name" value="TWO-COMPONENT RESPONSE REGULATOR"/>
    <property type="match status" value="1"/>
</dbReference>
<dbReference type="InterPro" id="IPR058245">
    <property type="entry name" value="NreC/VraR/RcsB-like_REC"/>
</dbReference>
<keyword evidence="4" id="KW-0804">Transcription</keyword>
<feature type="domain" description="Response regulatory" evidence="8">
    <location>
        <begin position="18"/>
        <end position="134"/>
    </location>
</feature>
<dbReference type="PROSITE" id="PS50110">
    <property type="entry name" value="RESPONSE_REGULATORY"/>
    <property type="match status" value="1"/>
</dbReference>
<dbReference type="Pfam" id="PF00196">
    <property type="entry name" value="GerE"/>
    <property type="match status" value="1"/>
</dbReference>
<dbReference type="SMART" id="SM00448">
    <property type="entry name" value="REC"/>
    <property type="match status" value="1"/>
</dbReference>
<gene>
    <name evidence="9" type="ORF">HNP48_006089</name>
</gene>
<keyword evidence="3 9" id="KW-0238">DNA-binding</keyword>
<evidence type="ECO:0000256" key="6">
    <source>
        <dbReference type="SAM" id="MobiDB-lite"/>
    </source>
</evidence>
<dbReference type="AlphaFoldDB" id="A0A7X0UCU7"/>
<dbReference type="InterPro" id="IPR016032">
    <property type="entry name" value="Sig_transdc_resp-reg_C-effctor"/>
</dbReference>
<dbReference type="SUPFAM" id="SSF46894">
    <property type="entry name" value="C-terminal effector domain of the bipartite response regulators"/>
    <property type="match status" value="1"/>
</dbReference>
<dbReference type="PROSITE" id="PS50043">
    <property type="entry name" value="HTH_LUXR_2"/>
    <property type="match status" value="1"/>
</dbReference>
<feature type="domain" description="HTH luxR-type" evidence="7">
    <location>
        <begin position="173"/>
        <end position="238"/>
    </location>
</feature>
<evidence type="ECO:0000259" key="8">
    <source>
        <dbReference type="PROSITE" id="PS50110"/>
    </source>
</evidence>
<organism evidence="9 10">
    <name type="scientific">Acidovorax soli</name>
    <dbReference type="NCBI Taxonomy" id="592050"/>
    <lineage>
        <taxon>Bacteria</taxon>
        <taxon>Pseudomonadati</taxon>
        <taxon>Pseudomonadota</taxon>
        <taxon>Betaproteobacteria</taxon>
        <taxon>Burkholderiales</taxon>
        <taxon>Comamonadaceae</taxon>
        <taxon>Acidovorax</taxon>
    </lineage>
</organism>
<protein>
    <submittedName>
        <fullName evidence="9">DNA-binding NarL/FixJ family response regulator</fullName>
    </submittedName>
</protein>
<keyword evidence="2" id="KW-0805">Transcription regulation</keyword>
<dbReference type="CDD" id="cd17535">
    <property type="entry name" value="REC_NarL-like"/>
    <property type="match status" value="1"/>
</dbReference>
<evidence type="ECO:0000313" key="10">
    <source>
        <dbReference type="Proteomes" id="UP000575083"/>
    </source>
</evidence>
<dbReference type="InterPro" id="IPR000792">
    <property type="entry name" value="Tscrpt_reg_LuxR_C"/>
</dbReference>
<dbReference type="SUPFAM" id="SSF52172">
    <property type="entry name" value="CheY-like"/>
    <property type="match status" value="1"/>
</dbReference>
<dbReference type="GO" id="GO:0000160">
    <property type="term" value="P:phosphorelay signal transduction system"/>
    <property type="evidence" value="ECO:0007669"/>
    <property type="project" value="InterPro"/>
</dbReference>
<comment type="caution">
    <text evidence="9">The sequence shown here is derived from an EMBL/GenBank/DDBJ whole genome shotgun (WGS) entry which is preliminary data.</text>
</comment>
<dbReference type="InterPro" id="IPR039420">
    <property type="entry name" value="WalR-like"/>
</dbReference>
<dbReference type="Pfam" id="PF00072">
    <property type="entry name" value="Response_reg"/>
    <property type="match status" value="1"/>
</dbReference>
<keyword evidence="10" id="KW-1185">Reference proteome</keyword>
<feature type="region of interest" description="Disordered" evidence="6">
    <location>
        <begin position="156"/>
        <end position="183"/>
    </location>
</feature>
<evidence type="ECO:0000256" key="5">
    <source>
        <dbReference type="PROSITE-ProRule" id="PRU00169"/>
    </source>
</evidence>
<feature type="modified residue" description="4-aspartylphosphate" evidence="5">
    <location>
        <position position="69"/>
    </location>
</feature>
<name>A0A7X0UCU7_9BURK</name>
<dbReference type="RefSeq" id="WP_184864315.1">
    <property type="nucleotide sequence ID" value="NZ_JACHLK010000018.1"/>
</dbReference>
<sequence length="242" mass="25832">MPAAPEAAPLPLPTTTIRVGLVEDDAKTRAILERAIADQADMQLVLQAASREQALALLPRAPLDVLLVDLGLPDGSGLDVITAARRQWPDCSVLVSTIFGDEMHVLPSIEAGAMGYLLKDASAPGLVDEIRSVHAGGSPISPMVARKILARTALRQAPREPGAHPPSERTTPPQRPTVTLSPREHEVLLRVSKGFTAEETAAALGISPSTVLTFVRRIYAKLEVNTRAEAILEAQRHGILPQ</sequence>
<evidence type="ECO:0000256" key="2">
    <source>
        <dbReference type="ARBA" id="ARBA00023015"/>
    </source>
</evidence>
<evidence type="ECO:0000256" key="3">
    <source>
        <dbReference type="ARBA" id="ARBA00023125"/>
    </source>
</evidence>
<dbReference type="GO" id="GO:0006355">
    <property type="term" value="P:regulation of DNA-templated transcription"/>
    <property type="evidence" value="ECO:0007669"/>
    <property type="project" value="InterPro"/>
</dbReference>
<reference evidence="9 10" key="1">
    <citation type="submission" date="2020-08" db="EMBL/GenBank/DDBJ databases">
        <title>Functional genomics of gut bacteria from endangered species of beetles.</title>
        <authorList>
            <person name="Carlos-Shanley C."/>
        </authorList>
    </citation>
    <scope>NUCLEOTIDE SEQUENCE [LARGE SCALE GENOMIC DNA]</scope>
    <source>
        <strain evidence="9 10">S00198</strain>
    </source>
</reference>
<dbReference type="Proteomes" id="UP000575083">
    <property type="component" value="Unassembled WGS sequence"/>
</dbReference>
<evidence type="ECO:0000259" key="7">
    <source>
        <dbReference type="PROSITE" id="PS50043"/>
    </source>
</evidence>
<proteinExistence type="predicted"/>
<dbReference type="PRINTS" id="PR00038">
    <property type="entry name" value="HTHLUXR"/>
</dbReference>
<evidence type="ECO:0000256" key="4">
    <source>
        <dbReference type="ARBA" id="ARBA00023163"/>
    </source>
</evidence>
<dbReference type="Gene3D" id="3.40.50.2300">
    <property type="match status" value="1"/>
</dbReference>
<feature type="compositionally biased region" description="Polar residues" evidence="6">
    <location>
        <begin position="168"/>
        <end position="180"/>
    </location>
</feature>
<dbReference type="InterPro" id="IPR011006">
    <property type="entry name" value="CheY-like_superfamily"/>
</dbReference>
<evidence type="ECO:0000313" key="9">
    <source>
        <dbReference type="EMBL" id="MBB6563369.1"/>
    </source>
</evidence>